<proteinExistence type="predicted"/>
<reference evidence="2" key="1">
    <citation type="submission" date="2017-12" db="EMBL/GenBank/DDBJ databases">
        <title>FDA dAtabase for Regulatory Grade micrObial Sequences (FDA-ARGOS): Supporting development and validation of Infectious Disease Dx tests.</title>
        <authorList>
            <person name="Campos J."/>
            <person name="Goldberg B."/>
            <person name="Tallon L."/>
            <person name="Sadzewicz L."/>
            <person name="Sengamalay N."/>
            <person name="Ott S."/>
            <person name="Godinez A."/>
            <person name="Nagaraj S."/>
            <person name="Vyas G."/>
            <person name="Aluvathingal J."/>
            <person name="Nadendla S."/>
            <person name="Geyer C."/>
            <person name="Nandy P."/>
            <person name="Hobson J."/>
            <person name="Sichtig H."/>
        </authorList>
    </citation>
    <scope>NUCLEOTIDE SEQUENCE</scope>
    <source>
        <strain evidence="2">FDAARGOS_252</strain>
        <plasmid evidence="2">unnamed7</plasmid>
    </source>
</reference>
<geneLocation type="plasmid" evidence="2 3">
    <name>unnamed7</name>
</geneLocation>
<accession>A0A1V0GZD7</accession>
<gene>
    <name evidence="2" type="ORF">A6J80_23320</name>
</gene>
<evidence type="ECO:0000256" key="1">
    <source>
        <dbReference type="SAM" id="Phobius"/>
    </source>
</evidence>
<keyword evidence="1" id="KW-0472">Membrane</keyword>
<keyword evidence="1" id="KW-0812">Transmembrane</keyword>
<name>A0A1V0GZD7_9RHOB</name>
<organism evidence="2 3">
    <name type="scientific">Paracoccus yeei</name>
    <dbReference type="NCBI Taxonomy" id="147645"/>
    <lineage>
        <taxon>Bacteria</taxon>
        <taxon>Pseudomonadati</taxon>
        <taxon>Pseudomonadota</taxon>
        <taxon>Alphaproteobacteria</taxon>
        <taxon>Rhodobacterales</taxon>
        <taxon>Paracoccaceae</taxon>
        <taxon>Paracoccus</taxon>
    </lineage>
</organism>
<keyword evidence="2" id="KW-0614">Plasmid</keyword>
<evidence type="ECO:0000313" key="3">
    <source>
        <dbReference type="Proteomes" id="UP000191257"/>
    </source>
</evidence>
<feature type="transmembrane region" description="Helical" evidence="1">
    <location>
        <begin position="12"/>
        <end position="33"/>
    </location>
</feature>
<dbReference type="RefSeq" id="WP_080623417.1">
    <property type="nucleotide sequence ID" value="NZ_CAWMZI010000008.1"/>
</dbReference>
<keyword evidence="1" id="KW-1133">Transmembrane helix</keyword>
<evidence type="ECO:0000313" key="2">
    <source>
        <dbReference type="EMBL" id="ARC39197.1"/>
    </source>
</evidence>
<dbReference type="Proteomes" id="UP000191257">
    <property type="component" value="Plasmid unnamed7"/>
</dbReference>
<dbReference type="AlphaFoldDB" id="A0A1V0GZD7"/>
<sequence length="80" mass="8582">MLEMIRAGLARFAGVVAYVSVVVFPTLMLLYLLGRDVLPANLPTFLGVLTIAAGVGLGFFLASLIEIRPARPKQKNEPAI</sequence>
<protein>
    <submittedName>
        <fullName evidence="2">Uncharacterized protein</fullName>
    </submittedName>
</protein>
<dbReference type="KEGG" id="pye:A6J80_23320"/>
<feature type="transmembrane region" description="Helical" evidence="1">
    <location>
        <begin position="45"/>
        <end position="65"/>
    </location>
</feature>
<keyword evidence="3" id="KW-1185">Reference proteome</keyword>
<dbReference type="EMBL" id="CP020447">
    <property type="protein sequence ID" value="ARC39197.1"/>
    <property type="molecule type" value="Genomic_DNA"/>
</dbReference>